<sequence length="126" mass="14139">MDIPKTLFATLVKQGRMEMHLTQESLAEKLGISAAYLGDLERHKGGPSLELFCKTMQTLNISADDYVYPNQNKNNSTYDQILRLLNQCNDYQLQVILATTVALLNSDTSDVDTTNDTKQNLLNPDN</sequence>
<accession>A0ABW8AVK7</accession>
<evidence type="ECO:0000313" key="3">
    <source>
        <dbReference type="Proteomes" id="UP001614216"/>
    </source>
</evidence>
<dbReference type="Proteomes" id="UP001614216">
    <property type="component" value="Unassembled WGS sequence"/>
</dbReference>
<name>A0ABW8AVK7_9FIRM</name>
<dbReference type="Pfam" id="PF01381">
    <property type="entry name" value="HTH_3"/>
    <property type="match status" value="1"/>
</dbReference>
<dbReference type="SMART" id="SM00530">
    <property type="entry name" value="HTH_XRE"/>
    <property type="match status" value="1"/>
</dbReference>
<gene>
    <name evidence="2" type="ORF">ACIF0M_00275</name>
</gene>
<keyword evidence="3" id="KW-1185">Reference proteome</keyword>
<evidence type="ECO:0000313" key="2">
    <source>
        <dbReference type="EMBL" id="MFI7843989.1"/>
    </source>
</evidence>
<feature type="domain" description="HTH cro/C1-type" evidence="1">
    <location>
        <begin position="12"/>
        <end position="66"/>
    </location>
</feature>
<dbReference type="RefSeq" id="WP_178838168.1">
    <property type="nucleotide sequence ID" value="NZ_JBITRD010000001.1"/>
</dbReference>
<dbReference type="InterPro" id="IPR001387">
    <property type="entry name" value="Cro/C1-type_HTH"/>
</dbReference>
<dbReference type="CDD" id="cd00093">
    <property type="entry name" value="HTH_XRE"/>
    <property type="match status" value="1"/>
</dbReference>
<dbReference type="InterPro" id="IPR010982">
    <property type="entry name" value="Lambda_DNA-bd_dom_sf"/>
</dbReference>
<reference evidence="2 3" key="1">
    <citation type="submission" date="2024-08" db="EMBL/GenBank/DDBJ databases">
        <authorList>
            <person name="Vancuren S.J."/>
            <person name="Allen-Vercoe E."/>
        </authorList>
    </citation>
    <scope>NUCLEOTIDE SEQUENCE [LARGE SCALE GENOMIC DNA]</scope>
    <source>
        <strain evidence="2 3">16-6-I_42_FAA</strain>
    </source>
</reference>
<dbReference type="Gene3D" id="1.10.260.40">
    <property type="entry name" value="lambda repressor-like DNA-binding domains"/>
    <property type="match status" value="1"/>
</dbReference>
<protein>
    <submittedName>
        <fullName evidence="2">Helix-turn-helix domain-containing protein</fullName>
    </submittedName>
</protein>
<comment type="caution">
    <text evidence="2">The sequence shown here is derived from an EMBL/GenBank/DDBJ whole genome shotgun (WGS) entry which is preliminary data.</text>
</comment>
<organism evidence="2 3">
    <name type="scientific">Dorea amylophila</name>
    <dbReference type="NCBI Taxonomy" id="2981789"/>
    <lineage>
        <taxon>Bacteria</taxon>
        <taxon>Bacillati</taxon>
        <taxon>Bacillota</taxon>
        <taxon>Clostridia</taxon>
        <taxon>Lachnospirales</taxon>
        <taxon>Lachnospiraceae</taxon>
        <taxon>Dorea</taxon>
    </lineage>
</organism>
<dbReference type="PROSITE" id="PS50943">
    <property type="entry name" value="HTH_CROC1"/>
    <property type="match status" value="1"/>
</dbReference>
<dbReference type="SUPFAM" id="SSF47413">
    <property type="entry name" value="lambda repressor-like DNA-binding domains"/>
    <property type="match status" value="1"/>
</dbReference>
<evidence type="ECO:0000259" key="1">
    <source>
        <dbReference type="PROSITE" id="PS50943"/>
    </source>
</evidence>
<dbReference type="EMBL" id="JBITRD010000001">
    <property type="protein sequence ID" value="MFI7843989.1"/>
    <property type="molecule type" value="Genomic_DNA"/>
</dbReference>
<proteinExistence type="predicted"/>